<accession>A0A821FBF4</accession>
<proteinExistence type="predicted"/>
<dbReference type="Proteomes" id="UP000681720">
    <property type="component" value="Unassembled WGS sequence"/>
</dbReference>
<organism evidence="2 3">
    <name type="scientific">Rotaria magnacalcarata</name>
    <dbReference type="NCBI Taxonomy" id="392030"/>
    <lineage>
        <taxon>Eukaryota</taxon>
        <taxon>Metazoa</taxon>
        <taxon>Spiralia</taxon>
        <taxon>Gnathifera</taxon>
        <taxon>Rotifera</taxon>
        <taxon>Eurotatoria</taxon>
        <taxon>Bdelloidea</taxon>
        <taxon>Philodinida</taxon>
        <taxon>Philodinidae</taxon>
        <taxon>Rotaria</taxon>
    </lineage>
</organism>
<evidence type="ECO:0000313" key="2">
    <source>
        <dbReference type="EMBL" id="CAF4650393.1"/>
    </source>
</evidence>
<reference evidence="2" key="1">
    <citation type="submission" date="2021-02" db="EMBL/GenBank/DDBJ databases">
        <authorList>
            <person name="Nowell W R."/>
        </authorList>
    </citation>
    <scope>NUCLEOTIDE SEQUENCE</scope>
</reference>
<protein>
    <submittedName>
        <fullName evidence="2">Uncharacterized protein</fullName>
    </submittedName>
</protein>
<gene>
    <name evidence="1" type="ORF">GIL414_LOCUS30726</name>
    <name evidence="2" type="ORF">OVN521_LOCUS46797</name>
</gene>
<comment type="caution">
    <text evidence="2">The sequence shown here is derived from an EMBL/GenBank/DDBJ whole genome shotgun (WGS) entry which is preliminary data.</text>
</comment>
<sequence length="86" mass="9318">MAYSNEAKVDAKLYDQVWSSADLNPDRITNELKKLFTYNQTATQRHNYSDNYFDFNQAYAQASSASGSGSFNILGIFSGGGGGGSS</sequence>
<dbReference type="AlphaFoldDB" id="A0A821FBF4"/>
<dbReference type="EMBL" id="CAJOBJ010059893">
    <property type="protein sequence ID" value="CAF4413240.1"/>
    <property type="molecule type" value="Genomic_DNA"/>
</dbReference>
<keyword evidence="3" id="KW-1185">Reference proteome</keyword>
<name>A0A821FBF4_9BILA</name>
<evidence type="ECO:0000313" key="1">
    <source>
        <dbReference type="EMBL" id="CAF4413240.1"/>
    </source>
</evidence>
<dbReference type="Proteomes" id="UP000663866">
    <property type="component" value="Unassembled WGS sequence"/>
</dbReference>
<dbReference type="EMBL" id="CAJOBG010086604">
    <property type="protein sequence ID" value="CAF4650393.1"/>
    <property type="molecule type" value="Genomic_DNA"/>
</dbReference>
<feature type="non-terminal residue" evidence="2">
    <location>
        <position position="86"/>
    </location>
</feature>
<evidence type="ECO:0000313" key="3">
    <source>
        <dbReference type="Proteomes" id="UP000663866"/>
    </source>
</evidence>